<reference evidence="4 5" key="1">
    <citation type="submission" date="2011-01" db="EMBL/GenBank/DDBJ databases">
        <title>Whole genome sequence of Tetragenococcus halophilus NBRC 12172.</title>
        <authorList>
            <person name="Nakazawa H."/>
            <person name="Omata S."/>
            <person name="Koga C."/>
            <person name="Watanabe Y."/>
            <person name="Katano Y."/>
            <person name="Ito N."/>
            <person name="Tsukatani N."/>
            <person name="Ankai A."/>
            <person name="Oguchi A."/>
            <person name="Fukui S."/>
            <person name="Yashiro I."/>
            <person name="Kamata S."/>
            <person name="Hashimoto Y."/>
            <person name="Yamazaki J."/>
            <person name="Taguchi H."/>
            <person name="Tanaka A."/>
            <person name="Koyama T."/>
            <person name="Ichige A."/>
            <person name="Hanya Y."/>
            <person name="Tanikawa S."/>
            <person name="Yamazaki S."/>
            <person name="Fujita N."/>
        </authorList>
    </citation>
    <scope>NUCLEOTIDE SEQUENCE [LARGE SCALE GENOMIC DNA]</scope>
    <source>
        <strain evidence="5">DSM 20338 / JCM 20259 / NCIMB 9735 / NBRC 12172</strain>
    </source>
</reference>
<organism evidence="4 5">
    <name type="scientific">Tetragenococcus halophilus (strain DSM 20338 / JCM 20259 / NCIMB 9735 / NBRC 12172)</name>
    <name type="common">Pediococcus halophilus</name>
    <dbReference type="NCBI Taxonomy" id="945021"/>
    <lineage>
        <taxon>Bacteria</taxon>
        <taxon>Bacillati</taxon>
        <taxon>Bacillota</taxon>
        <taxon>Bacilli</taxon>
        <taxon>Lactobacillales</taxon>
        <taxon>Enterococcaceae</taxon>
        <taxon>Tetragenococcus</taxon>
    </lineage>
</organism>
<comment type="similarity">
    <text evidence="1 3">Belongs to the PemK/MazF family.</text>
</comment>
<dbReference type="PANTHER" id="PTHR33988:SF2">
    <property type="entry name" value="ENDORIBONUCLEASE MAZF"/>
    <property type="match status" value="1"/>
</dbReference>
<protein>
    <recommendedName>
        <fullName evidence="3">mRNA interferase</fullName>
        <ecNumber evidence="3">3.1.-.-</ecNumber>
    </recommendedName>
</protein>
<dbReference type="AlphaFoldDB" id="A0AAN1SF88"/>
<evidence type="ECO:0000313" key="4">
    <source>
        <dbReference type="EMBL" id="BAK93531.1"/>
    </source>
</evidence>
<sequence>MKSMIKRGEIYYADLSPVVGSEQGGIRPVLVISNDLGNYFSPTVIVAAVTAKMEKTSLPTHIGIEKTTKGLDKDSVILLEQIRTVDKSRLKEKVCILEEETMEKANEALKVSIGIDVVVNEEGLST</sequence>
<comment type="function">
    <text evidence="3">Toxic component of a type II toxin-antitoxin (TA) system.</text>
</comment>
<evidence type="ECO:0000256" key="3">
    <source>
        <dbReference type="PIRNR" id="PIRNR033490"/>
    </source>
</evidence>
<keyword evidence="3" id="KW-0540">Nuclease</keyword>
<dbReference type="GO" id="GO:0016075">
    <property type="term" value="P:rRNA catabolic process"/>
    <property type="evidence" value="ECO:0007669"/>
    <property type="project" value="TreeGrafter"/>
</dbReference>
<dbReference type="EC" id="3.1.-.-" evidence="3"/>
<proteinExistence type="inferred from homology"/>
<dbReference type="GO" id="GO:0004521">
    <property type="term" value="F:RNA endonuclease activity"/>
    <property type="evidence" value="ECO:0007669"/>
    <property type="project" value="TreeGrafter"/>
</dbReference>
<dbReference type="InterPro" id="IPR011067">
    <property type="entry name" value="Plasmid_toxin/cell-grow_inhib"/>
</dbReference>
<evidence type="ECO:0000313" key="5">
    <source>
        <dbReference type="Proteomes" id="UP000002663"/>
    </source>
</evidence>
<keyword evidence="3" id="KW-0255">Endonuclease</keyword>
<dbReference type="PIRSF" id="PIRSF033490">
    <property type="entry name" value="MazF"/>
    <property type="match status" value="1"/>
</dbReference>
<dbReference type="PANTHER" id="PTHR33988">
    <property type="entry name" value="ENDORIBONUCLEASE MAZF-RELATED"/>
    <property type="match status" value="1"/>
</dbReference>
<dbReference type="GO" id="GO:0016787">
    <property type="term" value="F:hydrolase activity"/>
    <property type="evidence" value="ECO:0007669"/>
    <property type="project" value="UniProtKB-KW"/>
</dbReference>
<dbReference type="Pfam" id="PF02452">
    <property type="entry name" value="PemK_toxin"/>
    <property type="match status" value="1"/>
</dbReference>
<keyword evidence="2" id="KW-1277">Toxin-antitoxin system</keyword>
<accession>A0AAN1SF88</accession>
<dbReference type="EMBL" id="AP012046">
    <property type="protein sequence ID" value="BAK93531.1"/>
    <property type="molecule type" value="Genomic_DNA"/>
</dbReference>
<evidence type="ECO:0000256" key="2">
    <source>
        <dbReference type="ARBA" id="ARBA00022649"/>
    </source>
</evidence>
<dbReference type="GO" id="GO:0006402">
    <property type="term" value="P:mRNA catabolic process"/>
    <property type="evidence" value="ECO:0007669"/>
    <property type="project" value="TreeGrafter"/>
</dbReference>
<dbReference type="SUPFAM" id="SSF50118">
    <property type="entry name" value="Cell growth inhibitor/plasmid maintenance toxic component"/>
    <property type="match status" value="1"/>
</dbReference>
<evidence type="ECO:0000256" key="1">
    <source>
        <dbReference type="ARBA" id="ARBA00007521"/>
    </source>
</evidence>
<dbReference type="GO" id="GO:0003677">
    <property type="term" value="F:DNA binding"/>
    <property type="evidence" value="ECO:0007669"/>
    <property type="project" value="InterPro"/>
</dbReference>
<dbReference type="Gene3D" id="2.30.30.110">
    <property type="match status" value="1"/>
</dbReference>
<dbReference type="Proteomes" id="UP000002663">
    <property type="component" value="Chromosome"/>
</dbReference>
<name>A0AAN1SF88_TETHN</name>
<dbReference type="InterPro" id="IPR003477">
    <property type="entry name" value="PemK-like"/>
</dbReference>
<dbReference type="KEGG" id="thl:TEH_02040"/>
<keyword evidence="3 4" id="KW-0378">Hydrolase</keyword>
<gene>
    <name evidence="4" type="ordered locus">TEH_02040</name>
</gene>